<dbReference type="OrthoDB" id="8954335at2759"/>
<evidence type="ECO:0000256" key="2">
    <source>
        <dbReference type="SAM" id="Phobius"/>
    </source>
</evidence>
<keyword evidence="1" id="KW-0175">Coiled coil</keyword>
<gene>
    <name evidence="4" type="ORF">K491DRAFT_635513</name>
</gene>
<proteinExistence type="predicted"/>
<protein>
    <recommendedName>
        <fullName evidence="3">G domain-containing protein</fullName>
    </recommendedName>
</protein>
<dbReference type="EMBL" id="MU004401">
    <property type="protein sequence ID" value="KAF2652456.1"/>
    <property type="molecule type" value="Genomic_DNA"/>
</dbReference>
<sequence>MAPYDEDLEEVHTKDIYIPVMGMTGAGKSTFISLCTQELLPTASHGLSSCTSKVTAHTVKHDGRTVHLIDTPGFDDSGRSDSETLQELAYYLAAAYTHDIQISGVVYLHRITDTRWQGSASRALGAFKKMLGESNYCGVVLATTRWSELTPNQLRAAEDRHQELSEKFWADIKEQGGQILALTAGRIDAMNIVRHIVNKDRRMTLAFQKELMETKLPLGMTGPGIILFEPTNKEYEALQEQMSSVEVTLSSVIASDGASSIAELRTYRTQIAQKLSSLEENMQDMKQNIEDVRKSWDALLEREKRLIEKEFSANEQLLKHKEAAFAVSRERINSLDIPETMLVDEVGRLRKRGDDIMIAERHRLSSRKAVLSVIGTGLAVGQLVAAVACTVM</sequence>
<dbReference type="InterPro" id="IPR006073">
    <property type="entry name" value="GTP-bd"/>
</dbReference>
<name>A0A6A6SXQ7_9PLEO</name>
<organism evidence="4 5">
    <name type="scientific">Lophiostoma macrostomum CBS 122681</name>
    <dbReference type="NCBI Taxonomy" id="1314788"/>
    <lineage>
        <taxon>Eukaryota</taxon>
        <taxon>Fungi</taxon>
        <taxon>Dikarya</taxon>
        <taxon>Ascomycota</taxon>
        <taxon>Pezizomycotina</taxon>
        <taxon>Dothideomycetes</taxon>
        <taxon>Pleosporomycetidae</taxon>
        <taxon>Pleosporales</taxon>
        <taxon>Lophiostomataceae</taxon>
        <taxon>Lophiostoma</taxon>
    </lineage>
</organism>
<dbReference type="AlphaFoldDB" id="A0A6A6SXQ7"/>
<dbReference type="Pfam" id="PF01926">
    <property type="entry name" value="MMR_HSR1"/>
    <property type="match status" value="1"/>
</dbReference>
<feature type="transmembrane region" description="Helical" evidence="2">
    <location>
        <begin position="369"/>
        <end position="391"/>
    </location>
</feature>
<keyword evidence="2" id="KW-1133">Transmembrane helix</keyword>
<dbReference type="SUPFAM" id="SSF52540">
    <property type="entry name" value="P-loop containing nucleoside triphosphate hydrolases"/>
    <property type="match status" value="1"/>
</dbReference>
<keyword evidence="2" id="KW-0812">Transmembrane</keyword>
<feature type="coiled-coil region" evidence="1">
    <location>
        <begin position="268"/>
        <end position="302"/>
    </location>
</feature>
<keyword evidence="2" id="KW-0472">Membrane</keyword>
<evidence type="ECO:0000313" key="5">
    <source>
        <dbReference type="Proteomes" id="UP000799324"/>
    </source>
</evidence>
<evidence type="ECO:0000259" key="3">
    <source>
        <dbReference type="Pfam" id="PF01926"/>
    </source>
</evidence>
<dbReference type="GO" id="GO:0005525">
    <property type="term" value="F:GTP binding"/>
    <property type="evidence" value="ECO:0007669"/>
    <property type="project" value="InterPro"/>
</dbReference>
<accession>A0A6A6SXQ7</accession>
<evidence type="ECO:0000313" key="4">
    <source>
        <dbReference type="EMBL" id="KAF2652456.1"/>
    </source>
</evidence>
<dbReference type="Proteomes" id="UP000799324">
    <property type="component" value="Unassembled WGS sequence"/>
</dbReference>
<dbReference type="InterPro" id="IPR027417">
    <property type="entry name" value="P-loop_NTPase"/>
</dbReference>
<dbReference type="Gene3D" id="3.40.50.300">
    <property type="entry name" value="P-loop containing nucleotide triphosphate hydrolases"/>
    <property type="match status" value="1"/>
</dbReference>
<reference evidence="4" key="1">
    <citation type="journal article" date="2020" name="Stud. Mycol.">
        <title>101 Dothideomycetes genomes: a test case for predicting lifestyles and emergence of pathogens.</title>
        <authorList>
            <person name="Haridas S."/>
            <person name="Albert R."/>
            <person name="Binder M."/>
            <person name="Bloem J."/>
            <person name="Labutti K."/>
            <person name="Salamov A."/>
            <person name="Andreopoulos B."/>
            <person name="Baker S."/>
            <person name="Barry K."/>
            <person name="Bills G."/>
            <person name="Bluhm B."/>
            <person name="Cannon C."/>
            <person name="Castanera R."/>
            <person name="Culley D."/>
            <person name="Daum C."/>
            <person name="Ezra D."/>
            <person name="Gonzalez J."/>
            <person name="Henrissat B."/>
            <person name="Kuo A."/>
            <person name="Liang C."/>
            <person name="Lipzen A."/>
            <person name="Lutzoni F."/>
            <person name="Magnuson J."/>
            <person name="Mondo S."/>
            <person name="Nolan M."/>
            <person name="Ohm R."/>
            <person name="Pangilinan J."/>
            <person name="Park H.-J."/>
            <person name="Ramirez L."/>
            <person name="Alfaro M."/>
            <person name="Sun H."/>
            <person name="Tritt A."/>
            <person name="Yoshinaga Y."/>
            <person name="Zwiers L.-H."/>
            <person name="Turgeon B."/>
            <person name="Goodwin S."/>
            <person name="Spatafora J."/>
            <person name="Crous P."/>
            <person name="Grigoriev I."/>
        </authorList>
    </citation>
    <scope>NUCLEOTIDE SEQUENCE</scope>
    <source>
        <strain evidence="4">CBS 122681</strain>
    </source>
</reference>
<keyword evidence="5" id="KW-1185">Reference proteome</keyword>
<feature type="domain" description="G" evidence="3">
    <location>
        <begin position="20"/>
        <end position="81"/>
    </location>
</feature>
<evidence type="ECO:0000256" key="1">
    <source>
        <dbReference type="SAM" id="Coils"/>
    </source>
</evidence>